<sequence>MELFTNRGVFIKEKRDVSQNNCNSSSLLINTPHVCTINILLHENQVTISVVPISKSAETKGLTCPVWKVAGFFFFVFYFQQTKWYESLVHAVCAVENTW</sequence>
<comment type="caution">
    <text evidence="1">The sequence shown here is derived from an EMBL/GenBank/DDBJ whole genome shotgun (WGS) entry which is preliminary data.</text>
</comment>
<reference evidence="1" key="1">
    <citation type="thesis" date="2020" institute="ProQuest LLC" country="789 East Eisenhower Parkway, Ann Arbor, MI, USA">
        <title>Comparative Genomics and Chromosome Evolution.</title>
        <authorList>
            <person name="Mudd A.B."/>
        </authorList>
    </citation>
    <scope>NUCLEOTIDE SEQUENCE</scope>
    <source>
        <strain evidence="1">Female2</strain>
        <tissue evidence="1">Blood</tissue>
    </source>
</reference>
<evidence type="ECO:0000313" key="2">
    <source>
        <dbReference type="Proteomes" id="UP000812440"/>
    </source>
</evidence>
<evidence type="ECO:0000313" key="1">
    <source>
        <dbReference type="EMBL" id="KAG8447131.1"/>
    </source>
</evidence>
<name>A0A8T2JXJ2_9PIPI</name>
<accession>A0A8T2JXJ2</accession>
<protein>
    <submittedName>
        <fullName evidence="1">Uncharacterized protein</fullName>
    </submittedName>
</protein>
<dbReference type="Proteomes" id="UP000812440">
    <property type="component" value="Chromosome 8_10"/>
</dbReference>
<proteinExistence type="predicted"/>
<dbReference type="AlphaFoldDB" id="A0A8T2JXJ2"/>
<dbReference type="EMBL" id="JAACNH010000003">
    <property type="protein sequence ID" value="KAG8447131.1"/>
    <property type="molecule type" value="Genomic_DNA"/>
</dbReference>
<gene>
    <name evidence="1" type="ORF">GDO86_014547</name>
</gene>
<keyword evidence="2" id="KW-1185">Reference proteome</keyword>
<organism evidence="1 2">
    <name type="scientific">Hymenochirus boettgeri</name>
    <name type="common">Congo dwarf clawed frog</name>
    <dbReference type="NCBI Taxonomy" id="247094"/>
    <lineage>
        <taxon>Eukaryota</taxon>
        <taxon>Metazoa</taxon>
        <taxon>Chordata</taxon>
        <taxon>Craniata</taxon>
        <taxon>Vertebrata</taxon>
        <taxon>Euteleostomi</taxon>
        <taxon>Amphibia</taxon>
        <taxon>Batrachia</taxon>
        <taxon>Anura</taxon>
        <taxon>Pipoidea</taxon>
        <taxon>Pipidae</taxon>
        <taxon>Pipinae</taxon>
        <taxon>Hymenochirus</taxon>
    </lineage>
</organism>